<accession>A0A7Y9GM42</accession>
<keyword evidence="1" id="KW-0963">Cytoplasm</keyword>
<dbReference type="PANTHER" id="PTHR43616">
    <property type="entry name" value="GLYCEROL DEHYDROGENASE"/>
    <property type="match status" value="1"/>
</dbReference>
<keyword evidence="2" id="KW-0444">Lipid biosynthesis</keyword>
<dbReference type="EC" id="1.1.1.261" evidence="10"/>
<evidence type="ECO:0000256" key="7">
    <source>
        <dbReference type="ARBA" id="ARBA00023098"/>
    </source>
</evidence>
<proteinExistence type="predicted"/>
<keyword evidence="11" id="KW-1185">Reference proteome</keyword>
<dbReference type="EMBL" id="JACCBV010000001">
    <property type="protein sequence ID" value="NYE19033.1"/>
    <property type="molecule type" value="Genomic_DNA"/>
</dbReference>
<dbReference type="PANTHER" id="PTHR43616:SF5">
    <property type="entry name" value="GLYCEROL DEHYDROGENASE 1"/>
    <property type="match status" value="1"/>
</dbReference>
<dbReference type="InterPro" id="IPR032837">
    <property type="entry name" value="G1PDH"/>
</dbReference>
<keyword evidence="7" id="KW-0443">Lipid metabolism</keyword>
<reference evidence="10 11" key="1">
    <citation type="submission" date="2020-07" db="EMBL/GenBank/DDBJ databases">
        <title>Sequencing the genomes of 1000 actinobacteria strains.</title>
        <authorList>
            <person name="Klenk H.-P."/>
        </authorList>
    </citation>
    <scope>NUCLEOTIDE SEQUENCE [LARGE SCALE GENOMIC DNA]</scope>
    <source>
        <strain evidence="10 11">DSM 24662</strain>
    </source>
</reference>
<dbReference type="Proteomes" id="UP000576969">
    <property type="component" value="Unassembled WGS sequence"/>
</dbReference>
<evidence type="ECO:0000313" key="11">
    <source>
        <dbReference type="Proteomes" id="UP000576969"/>
    </source>
</evidence>
<evidence type="ECO:0000256" key="3">
    <source>
        <dbReference type="ARBA" id="ARBA00022723"/>
    </source>
</evidence>
<protein>
    <submittedName>
        <fullName evidence="10">Glycerol-1-phosphate dehydrogenase [NAD(P)+]</fullName>
        <ecNumber evidence="10">1.1.1.261</ecNumber>
    </submittedName>
</protein>
<evidence type="ECO:0000256" key="1">
    <source>
        <dbReference type="ARBA" id="ARBA00022490"/>
    </source>
</evidence>
<keyword evidence="4" id="KW-0521">NADP</keyword>
<keyword evidence="6" id="KW-0520">NAD</keyword>
<evidence type="ECO:0000256" key="8">
    <source>
        <dbReference type="ARBA" id="ARBA00023209"/>
    </source>
</evidence>
<dbReference type="GO" id="GO:0046872">
    <property type="term" value="F:metal ion binding"/>
    <property type="evidence" value="ECO:0007669"/>
    <property type="project" value="UniProtKB-KW"/>
</dbReference>
<evidence type="ECO:0000313" key="10">
    <source>
        <dbReference type="EMBL" id="NYE19033.1"/>
    </source>
</evidence>
<comment type="caution">
    <text evidence="10">The sequence shown here is derived from an EMBL/GenBank/DDBJ whole genome shotgun (WGS) entry which is preliminary data.</text>
</comment>
<keyword evidence="3" id="KW-0479">Metal-binding</keyword>
<dbReference type="GO" id="GO:0008654">
    <property type="term" value="P:phospholipid biosynthetic process"/>
    <property type="evidence" value="ECO:0007669"/>
    <property type="project" value="UniProtKB-KW"/>
</dbReference>
<evidence type="ECO:0000256" key="5">
    <source>
        <dbReference type="ARBA" id="ARBA00023002"/>
    </source>
</evidence>
<evidence type="ECO:0000256" key="4">
    <source>
        <dbReference type="ARBA" id="ARBA00022857"/>
    </source>
</evidence>
<dbReference type="Gene3D" id="3.40.50.1970">
    <property type="match status" value="1"/>
</dbReference>
<dbReference type="AlphaFoldDB" id="A0A7Y9GM42"/>
<evidence type="ECO:0000256" key="2">
    <source>
        <dbReference type="ARBA" id="ARBA00022516"/>
    </source>
</evidence>
<gene>
    <name evidence="10" type="ORF">BJ991_001061</name>
</gene>
<dbReference type="InterPro" id="IPR016205">
    <property type="entry name" value="Glycerol_DH"/>
</dbReference>
<dbReference type="GO" id="GO:0050492">
    <property type="term" value="F:glycerol-1-phosphate dehydrogenase [NAD(P)+] activity"/>
    <property type="evidence" value="ECO:0007669"/>
    <property type="project" value="UniProtKB-EC"/>
</dbReference>
<keyword evidence="9" id="KW-1208">Phospholipid metabolism</keyword>
<evidence type="ECO:0000256" key="6">
    <source>
        <dbReference type="ARBA" id="ARBA00023027"/>
    </source>
</evidence>
<evidence type="ECO:0000256" key="9">
    <source>
        <dbReference type="ARBA" id="ARBA00023264"/>
    </source>
</evidence>
<organism evidence="10 11">
    <name type="scientific">Microbacterium immunditiarum</name>
    <dbReference type="NCBI Taxonomy" id="337480"/>
    <lineage>
        <taxon>Bacteria</taxon>
        <taxon>Bacillati</taxon>
        <taxon>Actinomycetota</taxon>
        <taxon>Actinomycetes</taxon>
        <taxon>Micrococcales</taxon>
        <taxon>Microbacteriaceae</taxon>
        <taxon>Microbacterium</taxon>
    </lineage>
</organism>
<sequence>MIDLSVEVRAIDARRRLGLERLEIGPGALERLESIVAELVAGRPVAVVADATVIDGPDGPLKPDVMRRLARVAEPRLVDLGHDVLADEDTVATATRLVRDAAAVVSVGSGTITDIAKTAAGGRPLVVVQTAASVDGYTDDQSVLLVDGVKRTTPSQWPAALIADTDVLCRAPQELTSSGFGDTVSMFVAPADWYLADTLRMGDGWNERHAFAARRYGASLLADAERIGRSEPSALERLTALLALRGLVMGAAGQTSPSSGMEHTISHLLEMRADASGVAAARHGRQVGAATVLAAALWEILLERLDAGEVGDVRLPDADTVREQIDRAFAPLDRSGGMAAECWRDYGAKLQRARDEDLARRWEGFRDDWAQHRPVVAAVVAGPGELAAALRAAGAGPAFGGDPLLPDESAAAWALRACHLMRRRFTAADLAVYTGMWTDDLLERVLARARQVAMR</sequence>
<dbReference type="Pfam" id="PF13685">
    <property type="entry name" value="Fe-ADH_2"/>
    <property type="match status" value="1"/>
</dbReference>
<dbReference type="RefSeq" id="WP_179488100.1">
    <property type="nucleotide sequence ID" value="NZ_JACCBV010000001.1"/>
</dbReference>
<keyword evidence="8" id="KW-0594">Phospholipid biosynthesis</keyword>
<dbReference type="Gene3D" id="1.20.1090.10">
    <property type="entry name" value="Dehydroquinate synthase-like - alpha domain"/>
    <property type="match status" value="1"/>
</dbReference>
<name>A0A7Y9GM42_9MICO</name>
<dbReference type="SUPFAM" id="SSF56796">
    <property type="entry name" value="Dehydroquinate synthase-like"/>
    <property type="match status" value="1"/>
</dbReference>
<keyword evidence="5 10" id="KW-0560">Oxidoreductase</keyword>